<evidence type="ECO:0000256" key="1">
    <source>
        <dbReference type="PROSITE-ProRule" id="PRU00278"/>
    </source>
</evidence>
<feature type="domain" description="PpiC" evidence="4">
    <location>
        <begin position="181"/>
        <end position="287"/>
    </location>
</feature>
<feature type="compositionally biased region" description="Pro residues" evidence="2">
    <location>
        <begin position="33"/>
        <end position="48"/>
    </location>
</feature>
<sequence precursor="true">MSDLARRSPAPAALALGLALGLAPAPLAIGQAPPSPPRSPAPAAPPANDPVVATFEGGTITKSEVLDFLGQYAIQPDRQGEVYEQAVNALVNQELLASFLQQQNVAVTGPELDAEVAKLSEQLQQSGQGTLNSLLAEMGLTEMELKERMMTGLRWSKYLQSRADEATLRSYFEQNKDLFTGTAVKASHILARVEPDASEGQKEEARQKLAELKKKIDAGELDFAVAADQYSEDPSNQEAPDGGNIGYFGKRGQVIDAFADAAFALEVGEVSDPVETDYGYHLIKVTDRREGQEVTFEQIREAVLSTYGDEIQEQLLDQARASAKLDIKPMPEDFFPAVPTTTPGSTLAPAPAAAPAGPGR</sequence>
<accession>A0A518GWI3</accession>
<dbReference type="Pfam" id="PF00639">
    <property type="entry name" value="Rotamase"/>
    <property type="match status" value="1"/>
</dbReference>
<dbReference type="GO" id="GO:0003755">
    <property type="term" value="F:peptidyl-prolyl cis-trans isomerase activity"/>
    <property type="evidence" value="ECO:0007669"/>
    <property type="project" value="UniProtKB-KW"/>
</dbReference>
<evidence type="ECO:0000256" key="2">
    <source>
        <dbReference type="SAM" id="MobiDB-lite"/>
    </source>
</evidence>
<dbReference type="PANTHER" id="PTHR47245:SF2">
    <property type="entry name" value="PEPTIDYL-PROLYL CIS-TRANS ISOMERASE HP_0175-RELATED"/>
    <property type="match status" value="1"/>
</dbReference>
<dbReference type="PROSITE" id="PS50198">
    <property type="entry name" value="PPIC_PPIASE_2"/>
    <property type="match status" value="1"/>
</dbReference>
<evidence type="ECO:0000313" key="6">
    <source>
        <dbReference type="Proteomes" id="UP000317835"/>
    </source>
</evidence>
<dbReference type="InterPro" id="IPR050245">
    <property type="entry name" value="PrsA_foldase"/>
</dbReference>
<name>A0A518GWI3_9BACT</name>
<dbReference type="EMBL" id="CP036426">
    <property type="protein sequence ID" value="QDV32956.1"/>
    <property type="molecule type" value="Genomic_DNA"/>
</dbReference>
<dbReference type="PANTHER" id="PTHR47245">
    <property type="entry name" value="PEPTIDYLPROLYL ISOMERASE"/>
    <property type="match status" value="1"/>
</dbReference>
<keyword evidence="1 5" id="KW-0413">Isomerase</keyword>
<evidence type="ECO:0000313" key="5">
    <source>
        <dbReference type="EMBL" id="QDV32956.1"/>
    </source>
</evidence>
<dbReference type="Proteomes" id="UP000317835">
    <property type="component" value="Chromosome"/>
</dbReference>
<evidence type="ECO:0000256" key="3">
    <source>
        <dbReference type="SAM" id="SignalP"/>
    </source>
</evidence>
<feature type="region of interest" description="Disordered" evidence="2">
    <location>
        <begin position="332"/>
        <end position="360"/>
    </location>
</feature>
<reference evidence="5 6" key="1">
    <citation type="submission" date="2019-02" db="EMBL/GenBank/DDBJ databases">
        <title>Deep-cultivation of Planctomycetes and their phenomic and genomic characterization uncovers novel biology.</title>
        <authorList>
            <person name="Wiegand S."/>
            <person name="Jogler M."/>
            <person name="Boedeker C."/>
            <person name="Pinto D."/>
            <person name="Vollmers J."/>
            <person name="Rivas-Marin E."/>
            <person name="Kohn T."/>
            <person name="Peeters S.H."/>
            <person name="Heuer A."/>
            <person name="Rast P."/>
            <person name="Oberbeckmann S."/>
            <person name="Bunk B."/>
            <person name="Jeske O."/>
            <person name="Meyerdierks A."/>
            <person name="Storesund J.E."/>
            <person name="Kallscheuer N."/>
            <person name="Luecker S."/>
            <person name="Lage O.M."/>
            <person name="Pohl T."/>
            <person name="Merkel B.J."/>
            <person name="Hornburger P."/>
            <person name="Mueller R.-W."/>
            <person name="Bruemmer F."/>
            <person name="Labrenz M."/>
            <person name="Spormann A.M."/>
            <person name="Op den Camp H."/>
            <person name="Overmann J."/>
            <person name="Amann R."/>
            <person name="Jetten M.S.M."/>
            <person name="Mascher T."/>
            <person name="Medema M.H."/>
            <person name="Devos D.P."/>
            <person name="Kaster A.-K."/>
            <person name="Ovreas L."/>
            <person name="Rohde M."/>
            <person name="Galperin M.Y."/>
            <person name="Jogler C."/>
        </authorList>
    </citation>
    <scope>NUCLEOTIDE SEQUENCE [LARGE SCALE GENOMIC DNA]</scope>
    <source>
        <strain evidence="5 6">ElP</strain>
    </source>
</reference>
<keyword evidence="3" id="KW-0732">Signal</keyword>
<dbReference type="Pfam" id="PF13624">
    <property type="entry name" value="SurA_N_3"/>
    <property type="match status" value="1"/>
</dbReference>
<dbReference type="EC" id="5.2.1.8" evidence="5"/>
<dbReference type="InterPro" id="IPR027304">
    <property type="entry name" value="Trigger_fact/SurA_dom_sf"/>
</dbReference>
<dbReference type="SUPFAM" id="SSF54534">
    <property type="entry name" value="FKBP-like"/>
    <property type="match status" value="1"/>
</dbReference>
<proteinExistence type="predicted"/>
<organism evidence="5 6">
    <name type="scientific">Tautonia plasticadhaerens</name>
    <dbReference type="NCBI Taxonomy" id="2527974"/>
    <lineage>
        <taxon>Bacteria</taxon>
        <taxon>Pseudomonadati</taxon>
        <taxon>Planctomycetota</taxon>
        <taxon>Planctomycetia</taxon>
        <taxon>Isosphaerales</taxon>
        <taxon>Isosphaeraceae</taxon>
        <taxon>Tautonia</taxon>
    </lineage>
</organism>
<dbReference type="InterPro" id="IPR046357">
    <property type="entry name" value="PPIase_dom_sf"/>
</dbReference>
<dbReference type="InterPro" id="IPR000297">
    <property type="entry name" value="PPIase_PpiC"/>
</dbReference>
<feature type="chain" id="PRO_5022179573" evidence="3">
    <location>
        <begin position="29"/>
        <end position="360"/>
    </location>
</feature>
<dbReference type="RefSeq" id="WP_145267391.1">
    <property type="nucleotide sequence ID" value="NZ_CP036426.1"/>
</dbReference>
<feature type="compositionally biased region" description="Low complexity" evidence="2">
    <location>
        <begin position="339"/>
        <end position="360"/>
    </location>
</feature>
<dbReference type="Gene3D" id="3.10.50.40">
    <property type="match status" value="1"/>
</dbReference>
<feature type="region of interest" description="Disordered" evidence="2">
    <location>
        <begin position="29"/>
        <end position="50"/>
    </location>
</feature>
<gene>
    <name evidence="5" type="primary">prsA1</name>
    <name evidence="5" type="ORF">ElP_07980</name>
</gene>
<dbReference type="OrthoDB" id="14196at2"/>
<dbReference type="Gene3D" id="1.10.4030.10">
    <property type="entry name" value="Porin chaperone SurA, peptide-binding domain"/>
    <property type="match status" value="1"/>
</dbReference>
<dbReference type="AlphaFoldDB" id="A0A518GWI3"/>
<keyword evidence="1" id="KW-0697">Rotamase</keyword>
<dbReference type="SUPFAM" id="SSF109998">
    <property type="entry name" value="Triger factor/SurA peptide-binding domain-like"/>
    <property type="match status" value="1"/>
</dbReference>
<feature type="signal peptide" evidence="3">
    <location>
        <begin position="1"/>
        <end position="28"/>
    </location>
</feature>
<evidence type="ECO:0000259" key="4">
    <source>
        <dbReference type="PROSITE" id="PS50198"/>
    </source>
</evidence>
<keyword evidence="6" id="KW-1185">Reference proteome</keyword>
<dbReference type="KEGG" id="tpla:ElP_07980"/>
<protein>
    <submittedName>
        <fullName evidence="5">Foldase protein PrsA 1</fullName>
        <ecNumber evidence="5">5.2.1.8</ecNumber>
    </submittedName>
</protein>